<keyword evidence="6" id="KW-1133">Transmembrane helix</keyword>
<dbReference type="CDD" id="cd00112">
    <property type="entry name" value="LDLa"/>
    <property type="match status" value="7"/>
</dbReference>
<evidence type="ECO:0000256" key="5">
    <source>
        <dbReference type="ARBA" id="ARBA00022737"/>
    </source>
</evidence>
<organism evidence="11 12">
    <name type="scientific">Aquila chrysaetos chrysaetos</name>
    <dbReference type="NCBI Taxonomy" id="223781"/>
    <lineage>
        <taxon>Eukaryota</taxon>
        <taxon>Metazoa</taxon>
        <taxon>Chordata</taxon>
        <taxon>Craniata</taxon>
        <taxon>Vertebrata</taxon>
        <taxon>Euteleostomi</taxon>
        <taxon>Archelosauria</taxon>
        <taxon>Archosauria</taxon>
        <taxon>Dinosauria</taxon>
        <taxon>Saurischia</taxon>
        <taxon>Theropoda</taxon>
        <taxon>Coelurosauria</taxon>
        <taxon>Aves</taxon>
        <taxon>Neognathae</taxon>
        <taxon>Neoaves</taxon>
        <taxon>Telluraves</taxon>
        <taxon>Accipitrimorphae</taxon>
        <taxon>Accipitriformes</taxon>
        <taxon>Accipitridae</taxon>
        <taxon>Accipitrinae</taxon>
        <taxon>Aquila</taxon>
    </lineage>
</organism>
<dbReference type="PROSITE" id="PS50068">
    <property type="entry name" value="LDLRA_2"/>
    <property type="match status" value="7"/>
</dbReference>
<feature type="disulfide bond" evidence="10">
    <location>
        <begin position="336"/>
        <end position="351"/>
    </location>
</feature>
<feature type="disulfide bond" evidence="10">
    <location>
        <begin position="324"/>
        <end position="342"/>
    </location>
</feature>
<keyword evidence="7" id="KW-0472">Membrane</keyword>
<accession>A0A663DKT4</accession>
<dbReference type="GO" id="GO:0016192">
    <property type="term" value="P:vesicle-mediated transport"/>
    <property type="evidence" value="ECO:0007669"/>
    <property type="project" value="UniProtKB-ARBA"/>
</dbReference>
<feature type="disulfide bond" evidence="10">
    <location>
        <begin position="278"/>
        <end position="290"/>
    </location>
</feature>
<evidence type="ECO:0000313" key="12">
    <source>
        <dbReference type="Proteomes" id="UP000472275"/>
    </source>
</evidence>
<feature type="disulfide bond" evidence="10">
    <location>
        <begin position="121"/>
        <end position="139"/>
    </location>
</feature>
<dbReference type="GeneTree" id="ENSGT00940000164512"/>
<comment type="caution">
    <text evidence="10">Lacks conserved residue(s) required for the propagation of feature annotation.</text>
</comment>
<feature type="disulfide bond" evidence="10">
    <location>
        <begin position="192"/>
        <end position="207"/>
    </location>
</feature>
<protein>
    <recommendedName>
        <fullName evidence="13">CD320 molecule</fullName>
    </recommendedName>
</protein>
<dbReference type="Ensembl" id="ENSACCT00020000485.1">
    <property type="protein sequence ID" value="ENSACCP00020000475.1"/>
    <property type="gene ID" value="ENSACCG00020000312.1"/>
</dbReference>
<reference evidence="11" key="1">
    <citation type="submission" date="2025-08" db="UniProtKB">
        <authorList>
            <consortium name="Ensembl"/>
        </authorList>
    </citation>
    <scope>IDENTIFICATION</scope>
</reference>
<keyword evidence="4" id="KW-0732">Signal</keyword>
<dbReference type="Pfam" id="PF00057">
    <property type="entry name" value="Ldl_recept_a"/>
    <property type="match status" value="7"/>
</dbReference>
<dbReference type="FunFam" id="4.10.400.10:FF:000002">
    <property type="entry name" value="Low-density lipoprotein receptor-related protein 1"/>
    <property type="match status" value="1"/>
</dbReference>
<feature type="disulfide bond" evidence="10">
    <location>
        <begin position="114"/>
        <end position="126"/>
    </location>
</feature>
<feature type="disulfide bond" evidence="10">
    <location>
        <begin position="209"/>
        <end position="221"/>
    </location>
</feature>
<comment type="subcellular location">
    <subcellularLocation>
        <location evidence="2">Endomembrane system</location>
    </subcellularLocation>
    <subcellularLocation>
        <location evidence="1">Membrane</location>
        <topology evidence="1">Single-pass membrane protein</topology>
    </subcellularLocation>
</comment>
<dbReference type="PROSITE" id="PS01209">
    <property type="entry name" value="LDLRA_1"/>
    <property type="match status" value="4"/>
</dbReference>
<evidence type="ECO:0000313" key="11">
    <source>
        <dbReference type="Ensembl" id="ENSACCP00020000475.1"/>
    </source>
</evidence>
<dbReference type="AlphaFoldDB" id="A0A663DKT4"/>
<feature type="disulfide bond" evidence="10">
    <location>
        <begin position="180"/>
        <end position="198"/>
    </location>
</feature>
<dbReference type="SMART" id="SM00192">
    <property type="entry name" value="LDLa"/>
    <property type="match status" value="7"/>
</dbReference>
<keyword evidence="9" id="KW-0325">Glycoprotein</keyword>
<evidence type="ECO:0000256" key="2">
    <source>
        <dbReference type="ARBA" id="ARBA00004308"/>
    </source>
</evidence>
<dbReference type="InterPro" id="IPR050685">
    <property type="entry name" value="LDLR"/>
</dbReference>
<evidence type="ECO:0000256" key="1">
    <source>
        <dbReference type="ARBA" id="ARBA00004167"/>
    </source>
</evidence>
<feature type="disulfide bond" evidence="10">
    <location>
        <begin position="285"/>
        <end position="303"/>
    </location>
</feature>
<evidence type="ECO:0000256" key="10">
    <source>
        <dbReference type="PROSITE-ProRule" id="PRU00124"/>
    </source>
</evidence>
<keyword evidence="12" id="KW-1185">Reference proteome</keyword>
<feature type="disulfide bond" evidence="10">
    <location>
        <begin position="216"/>
        <end position="234"/>
    </location>
</feature>
<dbReference type="Gene3D" id="4.10.400.10">
    <property type="entry name" value="Low-density Lipoprotein Receptor"/>
    <property type="match status" value="7"/>
</dbReference>
<evidence type="ECO:0000256" key="9">
    <source>
        <dbReference type="ARBA" id="ARBA00023180"/>
    </source>
</evidence>
<keyword evidence="8 10" id="KW-1015">Disulfide bond</keyword>
<feature type="disulfide bond" evidence="10">
    <location>
        <begin position="228"/>
        <end position="243"/>
    </location>
</feature>
<dbReference type="PANTHER" id="PTHR24270:SF62">
    <property type="entry name" value="LOW-DENSITY LIPOPROTEIN RECEPTOR-RELATED PROTEIN 2"/>
    <property type="match status" value="1"/>
</dbReference>
<dbReference type="PRINTS" id="PR00261">
    <property type="entry name" value="LDLRECEPTOR"/>
</dbReference>
<feature type="disulfide bond" evidence="10">
    <location>
        <begin position="317"/>
        <end position="329"/>
    </location>
</feature>
<dbReference type="InParanoid" id="A0A663DKT4"/>
<dbReference type="FunFam" id="4.10.400.10:FF:000065">
    <property type="entry name" value="Transmembrane protease serine 7"/>
    <property type="match status" value="1"/>
</dbReference>
<evidence type="ECO:0000256" key="8">
    <source>
        <dbReference type="ARBA" id="ARBA00023157"/>
    </source>
</evidence>
<keyword evidence="5" id="KW-0677">Repeat</keyword>
<evidence type="ECO:0000256" key="3">
    <source>
        <dbReference type="ARBA" id="ARBA00022692"/>
    </source>
</evidence>
<evidence type="ECO:0008006" key="13">
    <source>
        <dbReference type="Google" id="ProtNLM"/>
    </source>
</evidence>
<dbReference type="PANTHER" id="PTHR24270">
    <property type="entry name" value="LOW-DENSITY LIPOPROTEIN RECEPTOR-RELATED"/>
    <property type="match status" value="1"/>
</dbReference>
<evidence type="ECO:0000256" key="7">
    <source>
        <dbReference type="ARBA" id="ARBA00023136"/>
    </source>
</evidence>
<evidence type="ECO:0000256" key="4">
    <source>
        <dbReference type="ARBA" id="ARBA00022729"/>
    </source>
</evidence>
<proteinExistence type="predicted"/>
<dbReference type="GO" id="GO:0005886">
    <property type="term" value="C:plasma membrane"/>
    <property type="evidence" value="ECO:0007669"/>
    <property type="project" value="TreeGrafter"/>
</dbReference>
<reference evidence="11" key="2">
    <citation type="submission" date="2025-09" db="UniProtKB">
        <authorList>
            <consortium name="Ensembl"/>
        </authorList>
    </citation>
    <scope>IDENTIFICATION</scope>
</reference>
<dbReference type="SUPFAM" id="SSF57424">
    <property type="entry name" value="LDL receptor-like module"/>
    <property type="match status" value="7"/>
</dbReference>
<dbReference type="InterPro" id="IPR023415">
    <property type="entry name" value="LDLR_class-A_CS"/>
</dbReference>
<dbReference type="GO" id="GO:0012505">
    <property type="term" value="C:endomembrane system"/>
    <property type="evidence" value="ECO:0007669"/>
    <property type="project" value="UniProtKB-SubCell"/>
</dbReference>
<feature type="disulfide bond" evidence="10">
    <location>
        <begin position="133"/>
        <end position="148"/>
    </location>
</feature>
<dbReference type="InterPro" id="IPR036055">
    <property type="entry name" value="LDL_receptor-like_sf"/>
</dbReference>
<dbReference type="Proteomes" id="UP000472275">
    <property type="component" value="Chromosome 3"/>
</dbReference>
<dbReference type="InterPro" id="IPR002172">
    <property type="entry name" value="LDrepeatLR_classA_rpt"/>
</dbReference>
<name>A0A663DKT4_AQUCH</name>
<keyword evidence="3" id="KW-0812">Transmembrane</keyword>
<sequence>MGRERGQAAVGGGGVPALPDSLSPALQCDGGLEYNACGPPLPPHLPQPRSGAPRALPGPVLSGGLLLPPGEGPPRCAEWEFACRADGRCVPGAWVCDNEEDCGDGSDEVCAPRCAPHQHRCAGGQCLAWGARCDGVPDCPDGSDEDGCPPSTCTPPRVWLPAGPVPHGGARPATQGEFRCAVGRCVPYPHRCDGRDDCGDFSDERGCVCPPGHFQCPDARCLPPSTVCDGHRDCANGTDEAFCPGEGPRGSAPLAGTPCPWRHHPMGLCVSPPDRVTCAPGQLPCPDGSCIGEATVCDGHHDCRDGWDESPAGLPACGPYAFACGSGECTPRGWLCDGEADCRDGSDELGCAGGCEPGRFPCAHGTDCVPYGHLCDGVPHCRDRSDESTDRCGELWSGSPPVSPSLVAASMVGCS</sequence>
<evidence type="ECO:0000256" key="6">
    <source>
        <dbReference type="ARBA" id="ARBA00022989"/>
    </source>
</evidence>